<evidence type="ECO:0000313" key="1">
    <source>
        <dbReference type="EMBL" id="KAK4540297.1"/>
    </source>
</evidence>
<protein>
    <submittedName>
        <fullName evidence="1">Uncharacterized protein</fullName>
    </submittedName>
</protein>
<proteinExistence type="predicted"/>
<dbReference type="AlphaFoldDB" id="A0AAV9J5J4"/>
<dbReference type="Proteomes" id="UP001324427">
    <property type="component" value="Unassembled WGS sequence"/>
</dbReference>
<keyword evidence="2" id="KW-1185">Reference proteome</keyword>
<sequence length="83" mass="9170">MAETPQNNDDAAAAAEQLRVLTEATTARREFDELARQAAVRDQQLAEMKQALLADRLAKWVTGRRVDEVREARDGGPVCDCDA</sequence>
<accession>A0AAV9J5J4</accession>
<evidence type="ECO:0000313" key="2">
    <source>
        <dbReference type="Proteomes" id="UP001324427"/>
    </source>
</evidence>
<reference evidence="1 2" key="1">
    <citation type="submission" date="2021-11" db="EMBL/GenBank/DDBJ databases">
        <title>Black yeast isolated from Biological Soil Crust.</title>
        <authorList>
            <person name="Kurbessoian T."/>
        </authorList>
    </citation>
    <scope>NUCLEOTIDE SEQUENCE [LARGE SCALE GENOMIC DNA]</scope>
    <source>
        <strain evidence="1 2">CCFEE 5522</strain>
    </source>
</reference>
<organism evidence="1 2">
    <name type="scientific">Oleoguttula mirabilis</name>
    <dbReference type="NCBI Taxonomy" id="1507867"/>
    <lineage>
        <taxon>Eukaryota</taxon>
        <taxon>Fungi</taxon>
        <taxon>Dikarya</taxon>
        <taxon>Ascomycota</taxon>
        <taxon>Pezizomycotina</taxon>
        <taxon>Dothideomycetes</taxon>
        <taxon>Dothideomycetidae</taxon>
        <taxon>Mycosphaerellales</taxon>
        <taxon>Teratosphaeriaceae</taxon>
        <taxon>Oleoguttula</taxon>
    </lineage>
</organism>
<dbReference type="EMBL" id="JAVFHQ010000070">
    <property type="protein sequence ID" value="KAK4540297.1"/>
    <property type="molecule type" value="Genomic_DNA"/>
</dbReference>
<comment type="caution">
    <text evidence="1">The sequence shown here is derived from an EMBL/GenBank/DDBJ whole genome shotgun (WGS) entry which is preliminary data.</text>
</comment>
<name>A0AAV9J5J4_9PEZI</name>
<gene>
    <name evidence="1" type="ORF">LTR36_009609</name>
</gene>